<evidence type="ECO:0000313" key="3">
    <source>
        <dbReference type="Proteomes" id="UP000011599"/>
    </source>
</evidence>
<gene>
    <name evidence="2" type="ORF">C496_02010</name>
</gene>
<feature type="compositionally biased region" description="Acidic residues" evidence="1">
    <location>
        <begin position="185"/>
        <end position="208"/>
    </location>
</feature>
<dbReference type="Proteomes" id="UP000011599">
    <property type="component" value="Unassembled WGS sequence"/>
</dbReference>
<proteinExistence type="predicted"/>
<feature type="compositionally biased region" description="Acidic residues" evidence="1">
    <location>
        <begin position="48"/>
        <end position="58"/>
    </location>
</feature>
<feature type="compositionally biased region" description="Polar residues" evidence="1">
    <location>
        <begin position="1"/>
        <end position="11"/>
    </location>
</feature>
<feature type="region of interest" description="Disordered" evidence="1">
    <location>
        <begin position="1"/>
        <end position="250"/>
    </location>
</feature>
<dbReference type="PATRIC" id="fig|1114856.3.peg.413"/>
<dbReference type="RefSeq" id="WP_006088091.1">
    <property type="nucleotide sequence ID" value="NZ_AOHW01000005.1"/>
</dbReference>
<feature type="compositionally biased region" description="Acidic residues" evidence="1">
    <location>
        <begin position="94"/>
        <end position="114"/>
    </location>
</feature>
<keyword evidence="3" id="KW-1185">Reference proteome</keyword>
<dbReference type="eggNOG" id="arCOG11145">
    <property type="taxonomic scope" value="Archaea"/>
</dbReference>
<feature type="compositionally biased region" description="Acidic residues" evidence="1">
    <location>
        <begin position="24"/>
        <end position="41"/>
    </location>
</feature>
<dbReference type="EMBL" id="AOHW01000005">
    <property type="protein sequence ID" value="ELY46018.1"/>
    <property type="molecule type" value="Genomic_DNA"/>
</dbReference>
<reference evidence="2 3" key="1">
    <citation type="journal article" date="2014" name="PLoS Genet.">
        <title>Phylogenetically driven sequencing of extremely halophilic archaea reveals strategies for static and dynamic osmo-response.</title>
        <authorList>
            <person name="Becker E.A."/>
            <person name="Seitzer P.M."/>
            <person name="Tritt A."/>
            <person name="Larsen D."/>
            <person name="Krusor M."/>
            <person name="Yao A.I."/>
            <person name="Wu D."/>
            <person name="Madern D."/>
            <person name="Eisen J.A."/>
            <person name="Darling A.E."/>
            <person name="Facciotti M.T."/>
        </authorList>
    </citation>
    <scope>NUCLEOTIDE SEQUENCE [LARGE SCALE GENOMIC DNA]</scope>
    <source>
        <strain evidence="2 3">GA33</strain>
    </source>
</reference>
<dbReference type="AlphaFoldDB" id="L9WCJ4"/>
<evidence type="ECO:0000256" key="1">
    <source>
        <dbReference type="SAM" id="MobiDB-lite"/>
    </source>
</evidence>
<dbReference type="OrthoDB" id="178142at2157"/>
<organism evidence="2 3">
    <name type="scientific">Natronorubrum tibetense GA33</name>
    <dbReference type="NCBI Taxonomy" id="1114856"/>
    <lineage>
        <taxon>Archaea</taxon>
        <taxon>Methanobacteriati</taxon>
        <taxon>Methanobacteriota</taxon>
        <taxon>Stenosarchaea group</taxon>
        <taxon>Halobacteria</taxon>
        <taxon>Halobacteriales</taxon>
        <taxon>Natrialbaceae</taxon>
        <taxon>Natronorubrum</taxon>
    </lineage>
</organism>
<feature type="compositionally biased region" description="Polar residues" evidence="1">
    <location>
        <begin position="209"/>
        <end position="223"/>
    </location>
</feature>
<feature type="compositionally biased region" description="Acidic residues" evidence="1">
    <location>
        <begin position="162"/>
        <end position="176"/>
    </location>
</feature>
<evidence type="ECO:0000313" key="2">
    <source>
        <dbReference type="EMBL" id="ELY46018.1"/>
    </source>
</evidence>
<accession>L9WCJ4</accession>
<protein>
    <submittedName>
        <fullName evidence="2">Uncharacterized protein</fullName>
    </submittedName>
</protein>
<feature type="compositionally biased region" description="Acidic residues" evidence="1">
    <location>
        <begin position="75"/>
        <end position="87"/>
    </location>
</feature>
<comment type="caution">
    <text evidence="2">The sequence shown here is derived from an EMBL/GenBank/DDBJ whole genome shotgun (WGS) entry which is preliminary data.</text>
</comment>
<sequence length="263" mass="27436">MVDSTTDTNSGDDAFDVGASADELFGEFADESLEGADDESIAESTTGDGDDTSGDGVEDQTAADVFGQLRANAENDADEVLADESPEDIIASADEPDPEPDIDDDLRVDDDELADLLLTGRTKEKEFLWVESGASPETETDVEGESDAETETTQNESNGVGEPEEETDPIFEDDDTAASVAETEPATDEGSAESSDPEAGDLELESTDTPESVETPDESTNASESDETALVAKDEGDVPATVEDDGGSGGVLGWLRSKLGGLF</sequence>
<feature type="compositionally biased region" description="Acidic residues" evidence="1">
    <location>
        <begin position="138"/>
        <end position="150"/>
    </location>
</feature>
<name>L9WCJ4_9EURY</name>